<dbReference type="AlphaFoldDB" id="A0A7X0MGN2"/>
<dbReference type="InterPro" id="IPR009061">
    <property type="entry name" value="DNA-bd_dom_put_sf"/>
</dbReference>
<evidence type="ECO:0000313" key="3">
    <source>
        <dbReference type="Proteomes" id="UP000521017"/>
    </source>
</evidence>
<evidence type="ECO:0000259" key="1">
    <source>
        <dbReference type="Pfam" id="PF12728"/>
    </source>
</evidence>
<dbReference type="RefSeq" id="WP_184622643.1">
    <property type="nucleotide sequence ID" value="NZ_JACHCC010000002.1"/>
</dbReference>
<dbReference type="Pfam" id="PF12728">
    <property type="entry name" value="HTH_17"/>
    <property type="match status" value="1"/>
</dbReference>
<comment type="caution">
    <text evidence="2">The sequence shown here is derived from an EMBL/GenBank/DDBJ whole genome shotgun (WGS) entry which is preliminary data.</text>
</comment>
<organism evidence="2 3">
    <name type="scientific">Pedobacter cryoconitis</name>
    <dbReference type="NCBI Taxonomy" id="188932"/>
    <lineage>
        <taxon>Bacteria</taxon>
        <taxon>Pseudomonadati</taxon>
        <taxon>Bacteroidota</taxon>
        <taxon>Sphingobacteriia</taxon>
        <taxon>Sphingobacteriales</taxon>
        <taxon>Sphingobacteriaceae</taxon>
        <taxon>Pedobacter</taxon>
    </lineage>
</organism>
<reference evidence="2 3" key="1">
    <citation type="submission" date="2020-08" db="EMBL/GenBank/DDBJ databases">
        <title>Genomic Encyclopedia of Type Strains, Phase IV (KMG-V): Genome sequencing to study the core and pangenomes of soil and plant-associated prokaryotes.</title>
        <authorList>
            <person name="Whitman W."/>
        </authorList>
    </citation>
    <scope>NUCLEOTIDE SEQUENCE [LARGE SCALE GENOMIC DNA]</scope>
    <source>
        <strain evidence="2 3">M2T3</strain>
    </source>
</reference>
<gene>
    <name evidence="2" type="ORF">HDF25_000619</name>
</gene>
<dbReference type="PANTHER" id="PTHR34585">
    <property type="match status" value="1"/>
</dbReference>
<evidence type="ECO:0000313" key="2">
    <source>
        <dbReference type="EMBL" id="MBB6498482.1"/>
    </source>
</evidence>
<accession>A0A7X0MGN2</accession>
<protein>
    <recommendedName>
        <fullName evidence="1">Helix-turn-helix domain-containing protein</fullName>
    </recommendedName>
</protein>
<name>A0A7X0MGN2_9SPHI</name>
<dbReference type="EMBL" id="JACHCC010000002">
    <property type="protein sequence ID" value="MBB6498482.1"/>
    <property type="molecule type" value="Genomic_DNA"/>
</dbReference>
<dbReference type="PANTHER" id="PTHR34585:SF22">
    <property type="entry name" value="HELIX-TURN-HELIX DOMAIN-CONTAINING PROTEIN"/>
    <property type="match status" value="1"/>
</dbReference>
<dbReference type="SUPFAM" id="SSF46955">
    <property type="entry name" value="Putative DNA-binding domain"/>
    <property type="match status" value="1"/>
</dbReference>
<sequence>MDPTDKMDVLINALAEMKGLKEPETNGKTGKDLLDINDLKLLFRITERTILRWRDSGKLKFIRIVGCIYFKWEDIVPLLESKSKTKS</sequence>
<dbReference type="Proteomes" id="UP000521017">
    <property type="component" value="Unassembled WGS sequence"/>
</dbReference>
<dbReference type="InterPro" id="IPR041657">
    <property type="entry name" value="HTH_17"/>
</dbReference>
<feature type="domain" description="Helix-turn-helix" evidence="1">
    <location>
        <begin position="33"/>
        <end position="82"/>
    </location>
</feature>
<proteinExistence type="predicted"/>